<gene>
    <name evidence="1" type="ORF">QVD17_08687</name>
</gene>
<protein>
    <submittedName>
        <fullName evidence="1">Uncharacterized protein</fullName>
    </submittedName>
</protein>
<keyword evidence="2" id="KW-1185">Reference proteome</keyword>
<dbReference type="AlphaFoldDB" id="A0AAD8L363"/>
<name>A0AAD8L363_TARER</name>
<proteinExistence type="predicted"/>
<evidence type="ECO:0000313" key="2">
    <source>
        <dbReference type="Proteomes" id="UP001229421"/>
    </source>
</evidence>
<accession>A0AAD8L363</accession>
<comment type="caution">
    <text evidence="1">The sequence shown here is derived from an EMBL/GenBank/DDBJ whole genome shotgun (WGS) entry which is preliminary data.</text>
</comment>
<organism evidence="1 2">
    <name type="scientific">Tagetes erecta</name>
    <name type="common">African marigold</name>
    <dbReference type="NCBI Taxonomy" id="13708"/>
    <lineage>
        <taxon>Eukaryota</taxon>
        <taxon>Viridiplantae</taxon>
        <taxon>Streptophyta</taxon>
        <taxon>Embryophyta</taxon>
        <taxon>Tracheophyta</taxon>
        <taxon>Spermatophyta</taxon>
        <taxon>Magnoliopsida</taxon>
        <taxon>eudicotyledons</taxon>
        <taxon>Gunneridae</taxon>
        <taxon>Pentapetalae</taxon>
        <taxon>asterids</taxon>
        <taxon>campanulids</taxon>
        <taxon>Asterales</taxon>
        <taxon>Asteraceae</taxon>
        <taxon>Asteroideae</taxon>
        <taxon>Heliantheae alliance</taxon>
        <taxon>Tageteae</taxon>
        <taxon>Tagetes</taxon>
    </lineage>
</organism>
<sequence>MTAVGAGVAGTAEAAALFPLLCHLKLFVLDMVVYGSVKRRQVMVAGVVKVIGDSGLVMAKTVTAADIVSYPIARVVSGNDGKTGDVVVVPCSFQRHFSVLQMEMVALFLSSHANRTKSYDSPSMQGYNCYGKIEFVEAIIRCLIEVILLQHAIVYGSELIIGRCSSLDSQAHSSALNINEYMKRRRHKASFIVFCTHLHFFLNGATVSSTTEVWTPEARCCITDEMGADKFEQIDITSASLIRRGAAKLVTEDKGAESNYTSDGVTAAACRFNFLNRTLKHLHC</sequence>
<evidence type="ECO:0000313" key="1">
    <source>
        <dbReference type="EMBL" id="KAK1431901.1"/>
    </source>
</evidence>
<dbReference type="EMBL" id="JAUHHV010000002">
    <property type="protein sequence ID" value="KAK1431901.1"/>
    <property type="molecule type" value="Genomic_DNA"/>
</dbReference>
<dbReference type="Proteomes" id="UP001229421">
    <property type="component" value="Unassembled WGS sequence"/>
</dbReference>
<reference evidence="1" key="1">
    <citation type="journal article" date="2023" name="bioRxiv">
        <title>Improved chromosome-level genome assembly for marigold (Tagetes erecta).</title>
        <authorList>
            <person name="Jiang F."/>
            <person name="Yuan L."/>
            <person name="Wang S."/>
            <person name="Wang H."/>
            <person name="Xu D."/>
            <person name="Wang A."/>
            <person name="Fan W."/>
        </authorList>
    </citation>
    <scope>NUCLEOTIDE SEQUENCE</scope>
    <source>
        <strain evidence="1">WSJ</strain>
        <tissue evidence="1">Leaf</tissue>
    </source>
</reference>